<gene>
    <name evidence="7" type="ORF">V6N11_061909</name>
</gene>
<dbReference type="InterPro" id="IPR001611">
    <property type="entry name" value="Leu-rich_rpt"/>
</dbReference>
<evidence type="ECO:0000259" key="6">
    <source>
        <dbReference type="Pfam" id="PF08263"/>
    </source>
</evidence>
<evidence type="ECO:0000313" key="7">
    <source>
        <dbReference type="EMBL" id="KAK8972101.1"/>
    </source>
</evidence>
<proteinExistence type="predicted"/>
<dbReference type="PANTHER" id="PTHR48060">
    <property type="entry name" value="DNA DAMAGE-REPAIR/TOLERATION PROTEIN DRT100"/>
    <property type="match status" value="1"/>
</dbReference>
<keyword evidence="4" id="KW-0812">Transmembrane</keyword>
<evidence type="ECO:0000256" key="2">
    <source>
        <dbReference type="ARBA" id="ARBA00022729"/>
    </source>
</evidence>
<reference evidence="7 8" key="1">
    <citation type="journal article" date="2024" name="G3 (Bethesda)">
        <title>Genome assembly of Hibiscus sabdariffa L. provides insights into metabolisms of medicinal natural products.</title>
        <authorList>
            <person name="Kim T."/>
        </authorList>
    </citation>
    <scope>NUCLEOTIDE SEQUENCE [LARGE SCALE GENOMIC DNA]</scope>
    <source>
        <strain evidence="7">TK-2024</strain>
        <tissue evidence="7">Old leaves</tissue>
    </source>
</reference>
<dbReference type="Proteomes" id="UP001396334">
    <property type="component" value="Unassembled WGS sequence"/>
</dbReference>
<name>A0ABR2N7G1_9ROSI</name>
<evidence type="ECO:0000256" key="3">
    <source>
        <dbReference type="ARBA" id="ARBA00022737"/>
    </source>
</evidence>
<evidence type="ECO:0000256" key="5">
    <source>
        <dbReference type="SAM" id="SignalP"/>
    </source>
</evidence>
<dbReference type="SUPFAM" id="SSF52058">
    <property type="entry name" value="L domain-like"/>
    <property type="match status" value="1"/>
</dbReference>
<dbReference type="PANTHER" id="PTHR48060:SF21">
    <property type="entry name" value="L DOMAIN-LIKE PROTEIN"/>
    <property type="match status" value="1"/>
</dbReference>
<keyword evidence="4" id="KW-0472">Membrane</keyword>
<comment type="caution">
    <text evidence="7">The sequence shown here is derived from an EMBL/GenBank/DDBJ whole genome shotgun (WGS) entry which is preliminary data.</text>
</comment>
<sequence>MAKTGFLPPLMFLLIFTIFGTTLSSNSPTITTDQRALLALKSHIIHDPHNLLATNWSTSISVCNWIGVTCGSKHHRVTALNLSSMDLTGTIPSQLGNLSFLASCYILNNDSWQEVEFLNPINELVASGSEDTIPALSSQGHTEQIPADEVHDRFNTVSSSHQFPPDDNLQIQVPDNSQVLSDSSGSQNPPVLVDIPQAFVQSQKVLRHSSRVSQKPSYLRQYYCNSNYCNSTDSKSVYPIEDYVSSSRLSYSSSDREENWSKAERVFFPEIILEKSTKKRYGSLKQIQDKSISERSLSIKGKQFDKGEEEPEVSGRSLSICPIPSSLGDLSELESLDLSSNELHGRIPIELNNLGFLEETWVYVGCHCQKNCNNDEETPAKLDRDDDNGEINWKFSILMGYGCGLVLVLGLSMEYIVFTTGKP</sequence>
<organism evidence="7 8">
    <name type="scientific">Hibiscus sabdariffa</name>
    <name type="common">roselle</name>
    <dbReference type="NCBI Taxonomy" id="183260"/>
    <lineage>
        <taxon>Eukaryota</taxon>
        <taxon>Viridiplantae</taxon>
        <taxon>Streptophyta</taxon>
        <taxon>Embryophyta</taxon>
        <taxon>Tracheophyta</taxon>
        <taxon>Spermatophyta</taxon>
        <taxon>Magnoliopsida</taxon>
        <taxon>eudicotyledons</taxon>
        <taxon>Gunneridae</taxon>
        <taxon>Pentapetalae</taxon>
        <taxon>rosids</taxon>
        <taxon>malvids</taxon>
        <taxon>Malvales</taxon>
        <taxon>Malvaceae</taxon>
        <taxon>Malvoideae</taxon>
        <taxon>Hibiscus</taxon>
    </lineage>
</organism>
<dbReference type="InterPro" id="IPR053211">
    <property type="entry name" value="DNA_repair-toleration"/>
</dbReference>
<evidence type="ECO:0000256" key="1">
    <source>
        <dbReference type="ARBA" id="ARBA00022614"/>
    </source>
</evidence>
<dbReference type="EMBL" id="JBBPBN010000227">
    <property type="protein sequence ID" value="KAK8972101.1"/>
    <property type="molecule type" value="Genomic_DNA"/>
</dbReference>
<feature type="transmembrane region" description="Helical" evidence="4">
    <location>
        <begin position="398"/>
        <end position="418"/>
    </location>
</feature>
<protein>
    <recommendedName>
        <fullName evidence="6">Leucine-rich repeat-containing N-terminal plant-type domain-containing protein</fullName>
    </recommendedName>
</protein>
<dbReference type="InterPro" id="IPR032675">
    <property type="entry name" value="LRR_dom_sf"/>
</dbReference>
<accession>A0ABR2N7G1</accession>
<keyword evidence="1" id="KW-0433">Leucine-rich repeat</keyword>
<keyword evidence="2 5" id="KW-0732">Signal</keyword>
<feature type="chain" id="PRO_5047168323" description="Leucine-rich repeat-containing N-terminal plant-type domain-containing protein" evidence="5">
    <location>
        <begin position="25"/>
        <end position="423"/>
    </location>
</feature>
<evidence type="ECO:0000313" key="8">
    <source>
        <dbReference type="Proteomes" id="UP001396334"/>
    </source>
</evidence>
<feature type="domain" description="Leucine-rich repeat-containing N-terminal plant-type" evidence="6">
    <location>
        <begin position="32"/>
        <end position="70"/>
    </location>
</feature>
<evidence type="ECO:0000256" key="4">
    <source>
        <dbReference type="SAM" id="Phobius"/>
    </source>
</evidence>
<dbReference type="InterPro" id="IPR013210">
    <property type="entry name" value="LRR_N_plant-typ"/>
</dbReference>
<dbReference type="Pfam" id="PF08263">
    <property type="entry name" value="LRRNT_2"/>
    <property type="match status" value="1"/>
</dbReference>
<dbReference type="Pfam" id="PF00560">
    <property type="entry name" value="LRR_1"/>
    <property type="match status" value="1"/>
</dbReference>
<dbReference type="Gene3D" id="3.80.10.10">
    <property type="entry name" value="Ribonuclease Inhibitor"/>
    <property type="match status" value="2"/>
</dbReference>
<feature type="signal peptide" evidence="5">
    <location>
        <begin position="1"/>
        <end position="24"/>
    </location>
</feature>
<keyword evidence="3" id="KW-0677">Repeat</keyword>
<keyword evidence="4" id="KW-1133">Transmembrane helix</keyword>
<keyword evidence="8" id="KW-1185">Reference proteome</keyword>